<dbReference type="KEGG" id="vbl:L21SP4_02025"/>
<keyword evidence="7 8" id="KW-0067">ATP-binding</keyword>
<evidence type="ECO:0000256" key="6">
    <source>
        <dbReference type="ARBA" id="ARBA00022777"/>
    </source>
</evidence>
<keyword evidence="5 8" id="KW-0547">Nucleotide-binding</keyword>
<feature type="binding site" evidence="8">
    <location>
        <position position="147"/>
    </location>
    <ligand>
        <name>substrate</name>
    </ligand>
</feature>
<dbReference type="GO" id="GO:0005524">
    <property type="term" value="F:ATP binding"/>
    <property type="evidence" value="ECO:0007669"/>
    <property type="project" value="UniProtKB-KW"/>
</dbReference>
<dbReference type="InterPro" id="IPR019797">
    <property type="entry name" value="Glutamate_5-kinase_CS"/>
</dbReference>
<keyword evidence="11" id="KW-1185">Reference proteome</keyword>
<comment type="caution">
    <text evidence="8">Lacks conserved residue(s) required for the propagation of feature annotation.</text>
</comment>
<dbReference type="PROSITE" id="PS50890">
    <property type="entry name" value="PUA"/>
    <property type="match status" value="1"/>
</dbReference>
<evidence type="ECO:0000256" key="3">
    <source>
        <dbReference type="ARBA" id="ARBA00022650"/>
    </source>
</evidence>
<comment type="subcellular location">
    <subcellularLocation>
        <location evidence="8">Cytoplasm</location>
    </subcellularLocation>
</comment>
<dbReference type="FunFam" id="2.30.130.10:FF:000007">
    <property type="entry name" value="Glutamate 5-kinase"/>
    <property type="match status" value="1"/>
</dbReference>
<dbReference type="InterPro" id="IPR015947">
    <property type="entry name" value="PUA-like_sf"/>
</dbReference>
<dbReference type="PIRSF" id="PIRSF000729">
    <property type="entry name" value="GK"/>
    <property type="match status" value="1"/>
</dbReference>
<dbReference type="STRING" id="1307763.L21SP4_02025"/>
<evidence type="ECO:0000259" key="9">
    <source>
        <dbReference type="SMART" id="SM00359"/>
    </source>
</evidence>
<protein>
    <recommendedName>
        <fullName evidence="8">Glutamate 5-kinase</fullName>
        <ecNumber evidence="8">2.7.2.11</ecNumber>
    </recommendedName>
    <alternativeName>
        <fullName evidence="8">Gamma-glutamyl kinase</fullName>
        <shortName evidence="8">GK</shortName>
    </alternativeName>
</protein>
<evidence type="ECO:0000256" key="7">
    <source>
        <dbReference type="ARBA" id="ARBA00022840"/>
    </source>
</evidence>
<dbReference type="InterPro" id="IPR036393">
    <property type="entry name" value="AceGlu_kinase-like_sf"/>
</dbReference>
<dbReference type="InterPro" id="IPR041739">
    <property type="entry name" value="G5K_ProB"/>
</dbReference>
<dbReference type="InterPro" id="IPR011529">
    <property type="entry name" value="Glu_5kinase"/>
</dbReference>
<dbReference type="NCBIfam" id="TIGR01027">
    <property type="entry name" value="proB"/>
    <property type="match status" value="1"/>
</dbReference>
<organism evidence="10 11">
    <name type="scientific">Kiritimatiella glycovorans</name>
    <dbReference type="NCBI Taxonomy" id="1307763"/>
    <lineage>
        <taxon>Bacteria</taxon>
        <taxon>Pseudomonadati</taxon>
        <taxon>Kiritimatiellota</taxon>
        <taxon>Kiritimatiellia</taxon>
        <taxon>Kiritimatiellales</taxon>
        <taxon>Kiritimatiellaceae</taxon>
        <taxon>Kiritimatiella</taxon>
    </lineage>
</organism>
<accession>A0A0G3EM72</accession>
<evidence type="ECO:0000256" key="5">
    <source>
        <dbReference type="ARBA" id="ARBA00022741"/>
    </source>
</evidence>
<dbReference type="FunFam" id="3.40.1160.10:FF:000018">
    <property type="entry name" value="Glutamate 5-kinase"/>
    <property type="match status" value="1"/>
</dbReference>
<dbReference type="PROSITE" id="PS00902">
    <property type="entry name" value="GLUTAMATE_5_KINASE"/>
    <property type="match status" value="1"/>
</dbReference>
<dbReference type="InterPro" id="IPR005715">
    <property type="entry name" value="Glu_5kinase/COase_Synthase"/>
</dbReference>
<sequence>MKRDEQRMHLVAGARRVVVKAGTRTLVQRSGRPDSRRIDTLVSQLAALRREGREVVGVSSGAIGAGIEALGLKTRPESLPELQMAAAVGQTRLMSLYEKSFARRRCRVGQILLTHDGLKDRERHLNARSTLLQLLHHGIVPVVNENDVVSNEEIKFGDNDLLAALVAILIDADVLILLTTTNGLREPRADGKTRRVRAVEAVDENILSLAGGTGDGLSTGGMASKLRAAEQAAHNGIPVIIADGRRRDTVTRIFAGEDVGTLLLPRKATLSKRKRWIAFFNRAQGRIVVDEGAAKAIRTGGRSLLPIGILRVEGRFPVGAMVNVVDREGALIARGLVEYGSENLERVKGMKTAQIAEALGSSYYNEAIHRDHMVVLDRGEERHYEPA</sequence>
<dbReference type="InterPro" id="IPR001057">
    <property type="entry name" value="Glu/AcGlu_kinase"/>
</dbReference>
<dbReference type="CDD" id="cd21157">
    <property type="entry name" value="PUA_G5K"/>
    <property type="match status" value="1"/>
</dbReference>
<dbReference type="Pfam" id="PF00696">
    <property type="entry name" value="AA_kinase"/>
    <property type="match status" value="1"/>
</dbReference>
<dbReference type="PRINTS" id="PR00474">
    <property type="entry name" value="GLU5KINASE"/>
</dbReference>
<dbReference type="InterPro" id="IPR036974">
    <property type="entry name" value="PUA_sf"/>
</dbReference>
<feature type="binding site" evidence="8">
    <location>
        <position position="60"/>
    </location>
    <ligand>
        <name>substrate</name>
    </ligand>
</feature>
<evidence type="ECO:0000313" key="11">
    <source>
        <dbReference type="Proteomes" id="UP000035268"/>
    </source>
</evidence>
<keyword evidence="6 8" id="KW-0418">Kinase</keyword>
<dbReference type="InterPro" id="IPR001048">
    <property type="entry name" value="Asp/Glu/Uridylate_kinase"/>
</dbReference>
<keyword evidence="1 8" id="KW-0963">Cytoplasm</keyword>
<dbReference type="EC" id="2.7.2.11" evidence="8"/>
<dbReference type="PATRIC" id="fig|1609981.3.peg.2106"/>
<dbReference type="HAMAP" id="MF_00456">
    <property type="entry name" value="ProB"/>
    <property type="match status" value="1"/>
</dbReference>
<dbReference type="GO" id="GO:0003723">
    <property type="term" value="F:RNA binding"/>
    <property type="evidence" value="ECO:0007669"/>
    <property type="project" value="InterPro"/>
</dbReference>
<keyword evidence="2 8" id="KW-0028">Amino-acid biosynthesis</keyword>
<proteinExistence type="inferred from homology"/>
<dbReference type="RefSeq" id="WP_052882510.1">
    <property type="nucleotide sequence ID" value="NZ_CP010904.1"/>
</dbReference>
<evidence type="ECO:0000256" key="8">
    <source>
        <dbReference type="HAMAP-Rule" id="MF_00456"/>
    </source>
</evidence>
<dbReference type="PANTHER" id="PTHR43654:SF1">
    <property type="entry name" value="ISOPENTENYL PHOSPHATE KINASE"/>
    <property type="match status" value="1"/>
</dbReference>
<feature type="binding site" evidence="8">
    <location>
        <position position="20"/>
    </location>
    <ligand>
        <name>ATP</name>
        <dbReference type="ChEBI" id="CHEBI:30616"/>
    </ligand>
</feature>
<dbReference type="Pfam" id="PF01472">
    <property type="entry name" value="PUA"/>
    <property type="match status" value="1"/>
</dbReference>
<reference evidence="11" key="1">
    <citation type="submission" date="2015-02" db="EMBL/GenBank/DDBJ databases">
        <title>Description and complete genome sequence of the first cultured representative of the subdivision 5 of the Verrucomicrobia phylum.</title>
        <authorList>
            <person name="Spring S."/>
            <person name="Bunk B."/>
            <person name="Sproer C."/>
            <person name="Klenk H.-P."/>
        </authorList>
    </citation>
    <scope>NUCLEOTIDE SEQUENCE [LARGE SCALE GENOMIC DNA]</scope>
    <source>
        <strain evidence="11">L21-Fru-AB</strain>
    </source>
</reference>
<reference evidence="10 11" key="2">
    <citation type="journal article" date="2016" name="ISME J.">
        <title>Characterization of the first cultured representative of Verrucomicrobia subdivision 5 indicates the proposal of a novel phylum.</title>
        <authorList>
            <person name="Spring S."/>
            <person name="Bunk B."/>
            <person name="Sproer C."/>
            <person name="Schumann P."/>
            <person name="Rohde M."/>
            <person name="Tindall B.J."/>
            <person name="Klenk H.P."/>
        </authorList>
    </citation>
    <scope>NUCLEOTIDE SEQUENCE [LARGE SCALE GENOMIC DNA]</scope>
    <source>
        <strain evidence="10 11">L21-Fru-AB</strain>
    </source>
</reference>
<dbReference type="PANTHER" id="PTHR43654">
    <property type="entry name" value="GLUTAMATE 5-KINASE"/>
    <property type="match status" value="1"/>
</dbReference>
<name>A0A0G3EM72_9BACT</name>
<dbReference type="AlphaFoldDB" id="A0A0G3EM72"/>
<dbReference type="Gene3D" id="2.30.130.10">
    <property type="entry name" value="PUA domain"/>
    <property type="match status" value="1"/>
</dbReference>
<gene>
    <name evidence="8 10" type="primary">proB</name>
    <name evidence="10" type="ORF">L21SP4_02025</name>
</gene>
<dbReference type="SMART" id="SM00359">
    <property type="entry name" value="PUA"/>
    <property type="match status" value="1"/>
</dbReference>
<dbReference type="SUPFAM" id="SSF88697">
    <property type="entry name" value="PUA domain-like"/>
    <property type="match status" value="1"/>
</dbReference>
<dbReference type="SUPFAM" id="SSF53633">
    <property type="entry name" value="Carbamate kinase-like"/>
    <property type="match status" value="1"/>
</dbReference>
<keyword evidence="3 8" id="KW-0641">Proline biosynthesis</keyword>
<dbReference type="UniPathway" id="UPA00098">
    <property type="reaction ID" value="UER00359"/>
</dbReference>
<comment type="function">
    <text evidence="8">Catalyzes the transfer of a phosphate group to glutamate to form L-glutamate 5-phosphate.</text>
</comment>
<dbReference type="InterPro" id="IPR002478">
    <property type="entry name" value="PUA"/>
</dbReference>
<dbReference type="Gene3D" id="3.40.1160.10">
    <property type="entry name" value="Acetylglutamate kinase-like"/>
    <property type="match status" value="1"/>
</dbReference>
<dbReference type="GO" id="GO:0055129">
    <property type="term" value="P:L-proline biosynthetic process"/>
    <property type="evidence" value="ECO:0007669"/>
    <property type="project" value="UniProtKB-UniRule"/>
</dbReference>
<evidence type="ECO:0000256" key="2">
    <source>
        <dbReference type="ARBA" id="ARBA00022605"/>
    </source>
</evidence>
<evidence type="ECO:0000256" key="4">
    <source>
        <dbReference type="ARBA" id="ARBA00022679"/>
    </source>
</evidence>
<keyword evidence="4 8" id="KW-0808">Transferase</keyword>
<comment type="similarity">
    <text evidence="8">Belongs to the glutamate 5-kinase family.</text>
</comment>
<dbReference type="EMBL" id="CP010904">
    <property type="protein sequence ID" value="AKJ65259.1"/>
    <property type="molecule type" value="Genomic_DNA"/>
</dbReference>
<dbReference type="Proteomes" id="UP000035268">
    <property type="component" value="Chromosome"/>
</dbReference>
<feature type="domain" description="PUA" evidence="9">
    <location>
        <begin position="285"/>
        <end position="368"/>
    </location>
</feature>
<evidence type="ECO:0000256" key="1">
    <source>
        <dbReference type="ARBA" id="ARBA00022490"/>
    </source>
</evidence>
<feature type="binding site" evidence="8">
    <location>
        <begin position="219"/>
        <end position="225"/>
    </location>
    <ligand>
        <name>ATP</name>
        <dbReference type="ChEBI" id="CHEBI:30616"/>
    </ligand>
</feature>
<dbReference type="GO" id="GO:0005829">
    <property type="term" value="C:cytosol"/>
    <property type="evidence" value="ECO:0007669"/>
    <property type="project" value="TreeGrafter"/>
</dbReference>
<comment type="pathway">
    <text evidence="8">Amino-acid biosynthesis; L-proline biosynthesis; L-glutamate 5-semialdehyde from L-glutamate: step 1/2.</text>
</comment>
<dbReference type="GO" id="GO:0004349">
    <property type="term" value="F:glutamate 5-kinase activity"/>
    <property type="evidence" value="ECO:0007669"/>
    <property type="project" value="UniProtKB-UniRule"/>
</dbReference>
<feature type="binding site" evidence="8">
    <location>
        <position position="159"/>
    </location>
    <ligand>
        <name>substrate</name>
    </ligand>
</feature>
<dbReference type="CDD" id="cd04242">
    <property type="entry name" value="AAK_G5K_ProB"/>
    <property type="match status" value="1"/>
</dbReference>
<comment type="catalytic activity">
    <reaction evidence="8">
        <text>L-glutamate + ATP = L-glutamyl 5-phosphate + ADP</text>
        <dbReference type="Rhea" id="RHEA:14877"/>
        <dbReference type="ChEBI" id="CHEBI:29985"/>
        <dbReference type="ChEBI" id="CHEBI:30616"/>
        <dbReference type="ChEBI" id="CHEBI:58274"/>
        <dbReference type="ChEBI" id="CHEBI:456216"/>
        <dbReference type="EC" id="2.7.2.11"/>
    </reaction>
</comment>
<evidence type="ECO:0000313" key="10">
    <source>
        <dbReference type="EMBL" id="AKJ65259.1"/>
    </source>
</evidence>